<dbReference type="Pfam" id="PF00134">
    <property type="entry name" value="Cyclin_N"/>
    <property type="match status" value="1"/>
</dbReference>
<dbReference type="CDD" id="cd20534">
    <property type="entry name" value="CYCLIN_CCNM_CCNQ_rpt1"/>
    <property type="match status" value="1"/>
</dbReference>
<dbReference type="GO" id="GO:0016538">
    <property type="term" value="F:cyclin-dependent protein serine/threonine kinase regulator activity"/>
    <property type="evidence" value="ECO:0007669"/>
    <property type="project" value="InterPro"/>
</dbReference>
<proteinExistence type="inferred from homology"/>
<sequence length="244" mass="28556">MNPSTPNLQSETTRSKQERWIGITFIQTAGMALKLLQSTICCAAIYFHEFYNHFRFEEHDKYLIGSACLFLASKSEENTRRLRDVINVMQKIRFPEREPLNIMSDQYHKFKVIISEHEQMLLRALMFHTTVSHPYKYLMNYAKFLGDILQENEDSMRGIVQMAWTILNDMMPSVLYITHKPNELACGALYVASLLLDLPLKTDEKAQQKWYEEFGVSLETLEKIGKDIADVYEKPLIMPEVMER</sequence>
<dbReference type="GO" id="GO:0006357">
    <property type="term" value="P:regulation of transcription by RNA polymerase II"/>
    <property type="evidence" value="ECO:0007669"/>
    <property type="project" value="InterPro"/>
</dbReference>
<evidence type="ECO:0000256" key="1">
    <source>
        <dbReference type="RuleBase" id="RU000383"/>
    </source>
</evidence>
<dbReference type="AlphaFoldDB" id="A0A7S1KNJ0"/>
<dbReference type="InterPro" id="IPR043198">
    <property type="entry name" value="Cyclin/Ssn8"/>
</dbReference>
<feature type="domain" description="Cyclin-like" evidence="2">
    <location>
        <begin position="24"/>
        <end position="108"/>
    </location>
</feature>
<dbReference type="InterPro" id="IPR048055">
    <property type="entry name" value="Cyclin-Q_first_cyclin_box"/>
</dbReference>
<accession>A0A7S1KNJ0</accession>
<reference evidence="3" key="1">
    <citation type="submission" date="2021-01" db="EMBL/GenBank/DDBJ databases">
        <authorList>
            <person name="Corre E."/>
            <person name="Pelletier E."/>
            <person name="Niang G."/>
            <person name="Scheremetjew M."/>
            <person name="Finn R."/>
            <person name="Kale V."/>
            <person name="Holt S."/>
            <person name="Cochrane G."/>
            <person name="Meng A."/>
            <person name="Brown T."/>
            <person name="Cohen L."/>
        </authorList>
    </citation>
    <scope>NUCLEOTIDE SEQUENCE</scope>
    <source>
        <strain evidence="3">WS</strain>
    </source>
</reference>
<dbReference type="PANTHER" id="PTHR10026">
    <property type="entry name" value="CYCLIN"/>
    <property type="match status" value="1"/>
</dbReference>
<protein>
    <recommendedName>
        <fullName evidence="2">Cyclin-like domain-containing protein</fullName>
    </recommendedName>
</protein>
<dbReference type="SUPFAM" id="SSF47954">
    <property type="entry name" value="Cyclin-like"/>
    <property type="match status" value="2"/>
</dbReference>
<keyword evidence="1" id="KW-0195">Cyclin</keyword>
<evidence type="ECO:0000313" key="3">
    <source>
        <dbReference type="EMBL" id="CAD9079960.1"/>
    </source>
</evidence>
<evidence type="ECO:0000259" key="2">
    <source>
        <dbReference type="SMART" id="SM00385"/>
    </source>
</evidence>
<dbReference type="SMART" id="SM00385">
    <property type="entry name" value="CYCLIN"/>
    <property type="match status" value="2"/>
</dbReference>
<dbReference type="InterPro" id="IPR006671">
    <property type="entry name" value="Cyclin_N"/>
</dbReference>
<organism evidence="3">
    <name type="scientific">Percolomonas cosmopolitus</name>
    <dbReference type="NCBI Taxonomy" id="63605"/>
    <lineage>
        <taxon>Eukaryota</taxon>
        <taxon>Discoba</taxon>
        <taxon>Heterolobosea</taxon>
        <taxon>Tetramitia</taxon>
        <taxon>Eutetramitia</taxon>
        <taxon>Percolomonadidae</taxon>
        <taxon>Percolomonas</taxon>
    </lineage>
</organism>
<comment type="similarity">
    <text evidence="1">Belongs to the cyclin family.</text>
</comment>
<dbReference type="CDD" id="cd20546">
    <property type="entry name" value="CYCLIN_SpCG1C_ScCTK2-like_rpt2"/>
    <property type="match status" value="1"/>
</dbReference>
<name>A0A7S1KNJ0_9EUKA</name>
<dbReference type="EMBL" id="HBGD01003898">
    <property type="protein sequence ID" value="CAD9079960.1"/>
    <property type="molecule type" value="Transcribed_RNA"/>
</dbReference>
<dbReference type="Gene3D" id="1.10.472.10">
    <property type="entry name" value="Cyclin-like"/>
    <property type="match status" value="2"/>
</dbReference>
<dbReference type="PIRSF" id="PIRSF036580">
    <property type="entry name" value="Cyclin_L"/>
    <property type="match status" value="1"/>
</dbReference>
<dbReference type="InterPro" id="IPR036915">
    <property type="entry name" value="Cyclin-like_sf"/>
</dbReference>
<feature type="domain" description="Cyclin-like" evidence="2">
    <location>
        <begin position="136"/>
        <end position="230"/>
    </location>
</feature>
<gene>
    <name evidence="3" type="ORF">PCOS0759_LOCUS3200</name>
</gene>
<dbReference type="InterPro" id="IPR013763">
    <property type="entry name" value="Cyclin-like_dom"/>
</dbReference>